<gene>
    <name evidence="3" type="ORF">ALEPTO_LOCUS1919</name>
</gene>
<dbReference type="EMBL" id="CAJVPS010000245">
    <property type="protein sequence ID" value="CAG8469014.1"/>
    <property type="molecule type" value="Genomic_DNA"/>
</dbReference>
<sequence>MLTKDPIELEKLQKFAEKGGIGVGIANQDTLANTEDDLMFFEGDKITVLKHIEKDLYLGYCEGVIGGPRRQNSTPLKFIAPEQPRQNQITPRRQNTSPESYNKGLSIETKLTPSNQNRDKTDNTKSYHSPMGVNTSRTNISVARRSPPGSTQNSPITPQSGSTTPISPPSTHIINSNNNIQTNHMAQNTSNPIVHPQTNVPTFVIQPETPTRPTMDSATMLNQNSLKNAHIEDRTFEQSPPNSRSPSPNPSQPIRHDTSFPPPGNYSNHWKSDQSPTDSRSSSPISPPPLRSVSRSSSPISPPPHRSYSSQSPIPSSATRVSSNDINQVNITPQSEQLSSNGSYDNTTDDEADNELTTVHSEPLISQGREDETTHHKKEKIIAVDNFGFVVDVSDGDVPEGADRIQRVYVLDELILDFHYALILKSQFLLYSQAPGYSEMNSRNIRLYREHEIKWLNIITTMDTATARKSRRIKKLVRQGIPESVRGKAWQFMAGADKFRKPNVYEVLRKREKLPIYDVIERDIHRCYPDHIQFREGNSSGQSDLHDVLRAYAHYNPAVGYCQGMGRLVGMMLMQMPAEDTFWLLVATIEEYMNGYFTPTLSQLRIDAEVFEQLLTEHDPKLAQHLADNDIVPLMYMTHWFMTIFTMALPWASVLRIWDIFYYEGVKLFFRVGLAIMDCTRDHILKKCPGSSEILDFLLHLPPEMLTPEVLLDAAFNIRIRRSSIRRLKKRIAMESNNETVNNSSSAVGNDSNSNNNNVVKKSRSSEQDRVKVGGVEFKIES</sequence>
<dbReference type="Gene3D" id="1.10.472.80">
    <property type="entry name" value="Ypt/Rab-GAP domain of gyp1p, domain 3"/>
    <property type="match status" value="1"/>
</dbReference>
<proteinExistence type="predicted"/>
<dbReference type="InterPro" id="IPR050302">
    <property type="entry name" value="Rab_GAP_TBC_domain"/>
</dbReference>
<dbReference type="PANTHER" id="PTHR47219">
    <property type="entry name" value="RAB GTPASE-ACTIVATING PROTEIN 1-LIKE"/>
    <property type="match status" value="1"/>
</dbReference>
<organism evidence="3 4">
    <name type="scientific">Ambispora leptoticha</name>
    <dbReference type="NCBI Taxonomy" id="144679"/>
    <lineage>
        <taxon>Eukaryota</taxon>
        <taxon>Fungi</taxon>
        <taxon>Fungi incertae sedis</taxon>
        <taxon>Mucoromycota</taxon>
        <taxon>Glomeromycotina</taxon>
        <taxon>Glomeromycetes</taxon>
        <taxon>Archaeosporales</taxon>
        <taxon>Ambisporaceae</taxon>
        <taxon>Ambispora</taxon>
    </lineage>
</organism>
<evidence type="ECO:0000256" key="1">
    <source>
        <dbReference type="SAM" id="MobiDB-lite"/>
    </source>
</evidence>
<feature type="region of interest" description="Disordered" evidence="1">
    <location>
        <begin position="70"/>
        <end position="177"/>
    </location>
</feature>
<dbReference type="FunFam" id="1.10.8.270:FF:000016">
    <property type="entry name" value="TBC1 domain family member 2A"/>
    <property type="match status" value="1"/>
</dbReference>
<dbReference type="InterPro" id="IPR000195">
    <property type="entry name" value="Rab-GAP-TBC_dom"/>
</dbReference>
<feature type="compositionally biased region" description="Basic and acidic residues" evidence="1">
    <location>
        <begin position="764"/>
        <end position="782"/>
    </location>
</feature>
<comment type="caution">
    <text evidence="3">The sequence shown here is derived from an EMBL/GenBank/DDBJ whole genome shotgun (WGS) entry which is preliminary data.</text>
</comment>
<feature type="domain" description="Rab-GAP TBC" evidence="2">
    <location>
        <begin position="480"/>
        <end position="665"/>
    </location>
</feature>
<dbReference type="Pfam" id="PF00566">
    <property type="entry name" value="RabGAP-TBC"/>
    <property type="match status" value="1"/>
</dbReference>
<dbReference type="PANTHER" id="PTHR47219:SF9">
    <property type="entry name" value="GTPASE ACTIVATING PROTEIN AND CENTROSOME-ASSOCIATED, ISOFORM B"/>
    <property type="match status" value="1"/>
</dbReference>
<dbReference type="InterPro" id="IPR035969">
    <property type="entry name" value="Rab-GAP_TBC_sf"/>
</dbReference>
<feature type="compositionally biased region" description="Polar residues" evidence="1">
    <location>
        <begin position="84"/>
        <end position="100"/>
    </location>
</feature>
<feature type="region of interest" description="Disordered" evidence="1">
    <location>
        <begin position="235"/>
        <end position="351"/>
    </location>
</feature>
<dbReference type="GO" id="GO:0031267">
    <property type="term" value="F:small GTPase binding"/>
    <property type="evidence" value="ECO:0007669"/>
    <property type="project" value="TreeGrafter"/>
</dbReference>
<dbReference type="CDD" id="cd00174">
    <property type="entry name" value="SH3"/>
    <property type="match status" value="1"/>
</dbReference>
<protein>
    <submittedName>
        <fullName evidence="3">1797_t:CDS:1</fullName>
    </submittedName>
</protein>
<name>A0A9N8W1W3_9GLOM</name>
<dbReference type="SUPFAM" id="SSF47923">
    <property type="entry name" value="Ypt/Rab-GAP domain of gyp1p"/>
    <property type="match status" value="2"/>
</dbReference>
<accession>A0A9N8W1W3</accession>
<dbReference type="OrthoDB" id="159449at2759"/>
<dbReference type="Proteomes" id="UP000789508">
    <property type="component" value="Unassembled WGS sequence"/>
</dbReference>
<feature type="compositionally biased region" description="Low complexity" evidence="1">
    <location>
        <begin position="306"/>
        <end position="317"/>
    </location>
</feature>
<dbReference type="GO" id="GO:0005096">
    <property type="term" value="F:GTPase activator activity"/>
    <property type="evidence" value="ECO:0007669"/>
    <property type="project" value="TreeGrafter"/>
</dbReference>
<dbReference type="InterPro" id="IPR036028">
    <property type="entry name" value="SH3-like_dom_sf"/>
</dbReference>
<dbReference type="PROSITE" id="PS50086">
    <property type="entry name" value="TBC_RABGAP"/>
    <property type="match status" value="1"/>
</dbReference>
<evidence type="ECO:0000259" key="2">
    <source>
        <dbReference type="PROSITE" id="PS50086"/>
    </source>
</evidence>
<feature type="compositionally biased region" description="Low complexity" evidence="1">
    <location>
        <begin position="155"/>
        <end position="177"/>
    </location>
</feature>
<dbReference type="FunFam" id="1.10.472.80:FF:000008">
    <property type="entry name" value="TBC1 domain family member 10A"/>
    <property type="match status" value="1"/>
</dbReference>
<feature type="compositionally biased region" description="Low complexity" evidence="1">
    <location>
        <begin position="739"/>
        <end position="760"/>
    </location>
</feature>
<reference evidence="3" key="1">
    <citation type="submission" date="2021-06" db="EMBL/GenBank/DDBJ databases">
        <authorList>
            <person name="Kallberg Y."/>
            <person name="Tangrot J."/>
            <person name="Rosling A."/>
        </authorList>
    </citation>
    <scope>NUCLEOTIDE SEQUENCE</scope>
    <source>
        <strain evidence="3">FL130A</strain>
    </source>
</reference>
<dbReference type="SUPFAM" id="SSF50044">
    <property type="entry name" value="SH3-domain"/>
    <property type="match status" value="1"/>
</dbReference>
<feature type="compositionally biased region" description="Low complexity" evidence="1">
    <location>
        <begin position="275"/>
        <end position="284"/>
    </location>
</feature>
<feature type="region of interest" description="Disordered" evidence="1">
    <location>
        <begin position="739"/>
        <end position="782"/>
    </location>
</feature>
<evidence type="ECO:0000313" key="3">
    <source>
        <dbReference type="EMBL" id="CAG8469014.1"/>
    </source>
</evidence>
<evidence type="ECO:0000313" key="4">
    <source>
        <dbReference type="Proteomes" id="UP000789508"/>
    </source>
</evidence>
<dbReference type="Gene3D" id="1.10.10.750">
    <property type="entry name" value="Ypt/Rab-GAP domain of gyp1p, domain 1"/>
    <property type="match status" value="1"/>
</dbReference>
<feature type="compositionally biased region" description="Polar residues" evidence="1">
    <location>
        <begin position="126"/>
        <end position="141"/>
    </location>
</feature>
<keyword evidence="4" id="KW-1185">Reference proteome</keyword>
<dbReference type="AlphaFoldDB" id="A0A9N8W1W3"/>
<feature type="compositionally biased region" description="Polar residues" evidence="1">
    <location>
        <begin position="318"/>
        <end position="346"/>
    </location>
</feature>
<dbReference type="SMART" id="SM00164">
    <property type="entry name" value="TBC"/>
    <property type="match status" value="1"/>
</dbReference>
<dbReference type="Gene3D" id="1.10.8.270">
    <property type="entry name" value="putative rabgap domain of human tbc1 domain family member 14 like domains"/>
    <property type="match status" value="1"/>
</dbReference>